<protein>
    <submittedName>
        <fullName evidence="1">Uncharacterized protein</fullName>
    </submittedName>
</protein>
<dbReference type="AlphaFoldDB" id="A0A3D0ZQC5"/>
<evidence type="ECO:0000313" key="1">
    <source>
        <dbReference type="EMBL" id="HCC42481.1"/>
    </source>
</evidence>
<sequence>MPPRQLSRDNNARTQPEFAIKTERKIKEGQMGHSFKVFEITPTGVQNRTTVSKLVLGPNAVYPALLFSDPHDDTTVGAIFVRLTPSQRKEWEKLGSVEIRYAEMKDEPSGYPLLISTEEVSDNSEVLVIFRNDDAISKIGEYTGDRVDIAKSVMLTDSARSHVMEMLGEWPKYKKLGVDVRNVFSTSFYNYIRKEFNLADDDFLHGRFYLDFPGEIIMSFGENLSAVSELLARIPIFRTFRAAYHPNGKEESPLIETYYRWNGNELLSATWKERLEKILF</sequence>
<accession>A0A3D0ZQC5</accession>
<gene>
    <name evidence="1" type="ORF">DEP93_03330</name>
</gene>
<evidence type="ECO:0000313" key="2">
    <source>
        <dbReference type="Proteomes" id="UP000263336"/>
    </source>
</evidence>
<dbReference type="Proteomes" id="UP000263336">
    <property type="component" value="Unassembled WGS sequence"/>
</dbReference>
<name>A0A3D0ZQC5_UNCKA</name>
<dbReference type="EMBL" id="DOZN01000021">
    <property type="protein sequence ID" value="HCC42481.1"/>
    <property type="molecule type" value="Genomic_DNA"/>
</dbReference>
<proteinExistence type="predicted"/>
<reference evidence="1 2" key="1">
    <citation type="journal article" date="2018" name="Nat. Biotechnol.">
        <title>A standardized bacterial taxonomy based on genome phylogeny substantially revises the tree of life.</title>
        <authorList>
            <person name="Parks D.H."/>
            <person name="Chuvochina M."/>
            <person name="Waite D.W."/>
            <person name="Rinke C."/>
            <person name="Skarshewski A."/>
            <person name="Chaumeil P.A."/>
            <person name="Hugenholtz P."/>
        </authorList>
    </citation>
    <scope>NUCLEOTIDE SEQUENCE [LARGE SCALE GENOMIC DNA]</scope>
    <source>
        <strain evidence="1">UBA11701</strain>
    </source>
</reference>
<organism evidence="1 2">
    <name type="scientific">candidate division WWE3 bacterium</name>
    <dbReference type="NCBI Taxonomy" id="2053526"/>
    <lineage>
        <taxon>Bacteria</taxon>
        <taxon>Katanobacteria</taxon>
    </lineage>
</organism>
<comment type="caution">
    <text evidence="1">The sequence shown here is derived from an EMBL/GenBank/DDBJ whole genome shotgun (WGS) entry which is preliminary data.</text>
</comment>